<dbReference type="AlphaFoldDB" id="A0AAP0IME6"/>
<keyword evidence="1" id="KW-0732">Signal</keyword>
<feature type="signal peptide" evidence="1">
    <location>
        <begin position="1"/>
        <end position="19"/>
    </location>
</feature>
<organism evidence="2 3">
    <name type="scientific">Stephania cephalantha</name>
    <dbReference type="NCBI Taxonomy" id="152367"/>
    <lineage>
        <taxon>Eukaryota</taxon>
        <taxon>Viridiplantae</taxon>
        <taxon>Streptophyta</taxon>
        <taxon>Embryophyta</taxon>
        <taxon>Tracheophyta</taxon>
        <taxon>Spermatophyta</taxon>
        <taxon>Magnoliopsida</taxon>
        <taxon>Ranunculales</taxon>
        <taxon>Menispermaceae</taxon>
        <taxon>Menispermoideae</taxon>
        <taxon>Cissampelideae</taxon>
        <taxon>Stephania</taxon>
    </lineage>
</organism>
<comment type="caution">
    <text evidence="2">The sequence shown here is derived from an EMBL/GenBank/DDBJ whole genome shotgun (WGS) entry which is preliminary data.</text>
</comment>
<dbReference type="EMBL" id="JBBNAG010000007">
    <property type="protein sequence ID" value="KAK9118229.1"/>
    <property type="molecule type" value="Genomic_DNA"/>
</dbReference>
<sequence>MKVAVIIFLANHLPWSACCAFMADYYVFLNRKYIKPAHVYFSYRSLRENIDVSNVVVEIPALLIMGGKDYTLEFSGMEEYLNETKT</sequence>
<evidence type="ECO:0000256" key="1">
    <source>
        <dbReference type="SAM" id="SignalP"/>
    </source>
</evidence>
<feature type="chain" id="PRO_5042974519" evidence="1">
    <location>
        <begin position="20"/>
        <end position="86"/>
    </location>
</feature>
<accession>A0AAP0IME6</accession>
<gene>
    <name evidence="2" type="ORF">Scep_016322</name>
</gene>
<dbReference type="Proteomes" id="UP001419268">
    <property type="component" value="Unassembled WGS sequence"/>
</dbReference>
<keyword evidence="3" id="KW-1185">Reference proteome</keyword>
<evidence type="ECO:0000313" key="3">
    <source>
        <dbReference type="Proteomes" id="UP001419268"/>
    </source>
</evidence>
<protein>
    <submittedName>
        <fullName evidence="2">Uncharacterized protein</fullName>
    </submittedName>
</protein>
<proteinExistence type="predicted"/>
<evidence type="ECO:0000313" key="2">
    <source>
        <dbReference type="EMBL" id="KAK9118229.1"/>
    </source>
</evidence>
<reference evidence="2 3" key="1">
    <citation type="submission" date="2024-01" db="EMBL/GenBank/DDBJ databases">
        <title>Genome assemblies of Stephania.</title>
        <authorList>
            <person name="Yang L."/>
        </authorList>
    </citation>
    <scope>NUCLEOTIDE SEQUENCE [LARGE SCALE GENOMIC DNA]</scope>
    <source>
        <strain evidence="2">JXDWG</strain>
        <tissue evidence="2">Leaf</tissue>
    </source>
</reference>
<name>A0AAP0IME6_9MAGN</name>